<proteinExistence type="predicted"/>
<evidence type="ECO:0000313" key="2">
    <source>
        <dbReference type="Proteomes" id="UP000029846"/>
    </source>
</evidence>
<keyword evidence="2" id="KW-1185">Reference proteome</keyword>
<dbReference type="EMBL" id="JRKN01000056">
    <property type="protein sequence ID" value="KGJ01841.1"/>
    <property type="molecule type" value="Genomic_DNA"/>
</dbReference>
<dbReference type="AlphaFoldDB" id="A0A099EV08"/>
<name>A0A099EV08_9RHOB</name>
<reference evidence="1 2" key="2">
    <citation type="submission" date="2014-10" db="EMBL/GenBank/DDBJ databases">
        <title>Paracoccus sanguinis sp. nov., isolated from clinical specimens of New York State patients.</title>
        <authorList>
            <person name="Mingle L.A."/>
            <person name="Cole J.A."/>
            <person name="Lapierre P."/>
            <person name="Musser K.A."/>
        </authorList>
    </citation>
    <scope>NUCLEOTIDE SEQUENCE [LARGE SCALE GENOMIC DNA]</scope>
    <source>
        <strain evidence="1 2">JCM 14014</strain>
    </source>
</reference>
<evidence type="ECO:0000313" key="1">
    <source>
        <dbReference type="EMBL" id="KGJ01841.1"/>
    </source>
</evidence>
<reference evidence="1 2" key="1">
    <citation type="submission" date="2014-09" db="EMBL/GenBank/DDBJ databases">
        <authorList>
            <person name="McGinnis J.M."/>
            <person name="Wolfgang W.J."/>
        </authorList>
    </citation>
    <scope>NUCLEOTIDE SEQUENCE [LARGE SCALE GENOMIC DNA]</scope>
    <source>
        <strain evidence="1 2">JCM 14014</strain>
    </source>
</reference>
<sequence>MDHCIGCRVQLCFLLLLSAAGVCRNLIRHSGITIREPRLIICNGIGPCLGQSGTAFDRIVYAIVLGDTVMRRLDNLKRLLHLRLVAQIETAHLGHILHVLLCPSSFQRGRIGPHPHTRLNFDRINARAVQGGRQLVAPFHSQAGIDRLDVLGRIDAIFAGNVAKVARPCPKGLQMLDGCKRLCKLALHGRTLVRCSFGNTAFCAIHSVLQVCGGAIKIFLNSHVWFSFRQNDPALGEDVGCFFKCGRKILHVAGRGEARQVAIAQGPIANFVRGAGQGCTDTRFSGRSLEGLARISGLLLCPSPLTIRRWIVHMTTLKAGGGFELDAIPLGMVNHGFLEGFICIFGPAPQGKILTLPAAPVYDDMGVGVLVRAVRVDSDHVIEPPAQLFTANFTGNQADMAWIRASWKRHNHVGCAGGIHLAPPVIRPSCNRAVDLLGRQGFIVIQQALGVMNIYALAEQIAELRSQLLA</sequence>
<comment type="caution">
    <text evidence="1">The sequence shown here is derived from an EMBL/GenBank/DDBJ whole genome shotgun (WGS) entry which is preliminary data.</text>
</comment>
<accession>A0A099EV08</accession>
<organism evidence="1 2">
    <name type="scientific">Paracoccus halophilus</name>
    <dbReference type="NCBI Taxonomy" id="376733"/>
    <lineage>
        <taxon>Bacteria</taxon>
        <taxon>Pseudomonadati</taxon>
        <taxon>Pseudomonadota</taxon>
        <taxon>Alphaproteobacteria</taxon>
        <taxon>Rhodobacterales</taxon>
        <taxon>Paracoccaceae</taxon>
        <taxon>Paracoccus</taxon>
    </lineage>
</organism>
<gene>
    <name evidence="1" type="ORF">IT41_19130</name>
</gene>
<protein>
    <submittedName>
        <fullName evidence="1">Uncharacterized protein</fullName>
    </submittedName>
</protein>
<dbReference type="Proteomes" id="UP000029846">
    <property type="component" value="Unassembled WGS sequence"/>
</dbReference>